<keyword evidence="1" id="KW-0175">Coiled coil</keyword>
<feature type="region of interest" description="Disordered" evidence="2">
    <location>
        <begin position="17"/>
        <end position="92"/>
    </location>
</feature>
<evidence type="ECO:0000259" key="3">
    <source>
        <dbReference type="Pfam" id="PF15460"/>
    </source>
</evidence>
<feature type="domain" description="Something about silencing protein 4" evidence="3">
    <location>
        <begin position="152"/>
        <end position="245"/>
    </location>
</feature>
<dbReference type="PANTHER" id="PTHR38422">
    <property type="entry name" value="SOMETHING ABOUT SILENCING PROTEIN 4"/>
    <property type="match status" value="1"/>
</dbReference>
<evidence type="ECO:0000313" key="4">
    <source>
        <dbReference type="EMBL" id="CDP33270.1"/>
    </source>
</evidence>
<proteinExistence type="predicted"/>
<evidence type="ECO:0000256" key="1">
    <source>
        <dbReference type="SAM" id="Coils"/>
    </source>
</evidence>
<dbReference type="EMBL" id="HG937691">
    <property type="protein sequence ID" value="CDP33270.1"/>
    <property type="molecule type" value="Genomic_DNA"/>
</dbReference>
<name>A0A060SWK2_BLAAD</name>
<protein>
    <submittedName>
        <fullName evidence="4">ARAD1A05698p</fullName>
    </submittedName>
</protein>
<dbReference type="Pfam" id="PF15460">
    <property type="entry name" value="SAS4"/>
    <property type="match status" value="1"/>
</dbReference>
<reference evidence="4" key="2">
    <citation type="submission" date="2014-06" db="EMBL/GenBank/DDBJ databases">
        <title>The complete genome of Blastobotrys (Arxula) adeninivorans LS3 - a yeast of biotechnological interest.</title>
        <authorList>
            <person name="Kunze G."/>
            <person name="Gaillardin C."/>
            <person name="Czernicka M."/>
            <person name="Durrens P."/>
            <person name="Martin T."/>
            <person name="Boer E."/>
            <person name="Gabaldon T."/>
            <person name="Cruz J."/>
            <person name="Talla E."/>
            <person name="Marck C."/>
            <person name="Goffeau A."/>
            <person name="Barbe V."/>
            <person name="Baret P."/>
            <person name="Baronian K."/>
            <person name="Beier S."/>
            <person name="Bleykasten C."/>
            <person name="Bode R."/>
            <person name="Casaregola S."/>
            <person name="Despons L."/>
            <person name="Fairhead C."/>
            <person name="Giersberg M."/>
            <person name="Gierski P."/>
            <person name="Hahnel U."/>
            <person name="Hartmann A."/>
            <person name="Jankowska D."/>
            <person name="Jubin C."/>
            <person name="Jung P."/>
            <person name="Lafontaine I."/>
            <person name="Leh-Louis V."/>
            <person name="Lemaire M."/>
            <person name="Marcet-Houben M."/>
            <person name="Mascher M."/>
            <person name="Morel G."/>
            <person name="Richard G.-F."/>
            <person name="Riechen J."/>
            <person name="Sacerdot C."/>
            <person name="Sarkar A."/>
            <person name="Savel G."/>
            <person name="Schacherer J."/>
            <person name="Sherman D."/>
            <person name="Straub M.-L."/>
            <person name="Stein N."/>
            <person name="Thierry A."/>
            <person name="Trautwein-Schult A."/>
            <person name="Westhof E."/>
            <person name="Worch S."/>
            <person name="Dujon B."/>
            <person name="Souciet J.-L."/>
            <person name="Wincker P."/>
            <person name="Scholz U."/>
            <person name="Neuveglise N."/>
        </authorList>
    </citation>
    <scope>NUCLEOTIDE SEQUENCE</scope>
    <source>
        <strain evidence="4">LS3</strain>
    </source>
</reference>
<dbReference type="AlphaFoldDB" id="A0A060SWK2"/>
<dbReference type="GO" id="GO:0004402">
    <property type="term" value="F:histone acetyltransferase activity"/>
    <property type="evidence" value="ECO:0007669"/>
    <property type="project" value="TreeGrafter"/>
</dbReference>
<feature type="compositionally biased region" description="Polar residues" evidence="2">
    <location>
        <begin position="77"/>
        <end position="86"/>
    </location>
</feature>
<feature type="coiled-coil region" evidence="1">
    <location>
        <begin position="223"/>
        <end position="278"/>
    </location>
</feature>
<feature type="compositionally biased region" description="Polar residues" evidence="2">
    <location>
        <begin position="346"/>
        <end position="363"/>
    </location>
</feature>
<dbReference type="GO" id="GO:0033255">
    <property type="term" value="C:SAS acetyltransferase complex"/>
    <property type="evidence" value="ECO:0007669"/>
    <property type="project" value="InterPro"/>
</dbReference>
<dbReference type="InterPro" id="IPR038988">
    <property type="entry name" value="Sas4"/>
</dbReference>
<accession>A0A060SWK2</accession>
<feature type="compositionally biased region" description="Basic and acidic residues" evidence="2">
    <location>
        <begin position="30"/>
        <end position="44"/>
    </location>
</feature>
<feature type="region of interest" description="Disordered" evidence="2">
    <location>
        <begin position="339"/>
        <end position="363"/>
    </location>
</feature>
<dbReference type="PANTHER" id="PTHR38422:SF1">
    <property type="entry name" value="SOMETHING ABOUT SILENCING PROTEIN 4"/>
    <property type="match status" value="1"/>
</dbReference>
<reference evidence="4" key="1">
    <citation type="submission" date="2014-02" db="EMBL/GenBank/DDBJ databases">
        <authorList>
            <person name="Genoscope - CEA"/>
        </authorList>
    </citation>
    <scope>NUCLEOTIDE SEQUENCE</scope>
    <source>
        <strain evidence="4">LS3</strain>
    </source>
</reference>
<gene>
    <name evidence="4" type="ORF">GNLVRS02_ARAD1A05698g</name>
</gene>
<dbReference type="InterPro" id="IPR029184">
    <property type="entry name" value="Sas4_dom"/>
</dbReference>
<organism evidence="4">
    <name type="scientific">Blastobotrys adeninivorans</name>
    <name type="common">Yeast</name>
    <name type="synonym">Arxula adeninivorans</name>
    <dbReference type="NCBI Taxonomy" id="409370"/>
    <lineage>
        <taxon>Eukaryota</taxon>
        <taxon>Fungi</taxon>
        <taxon>Dikarya</taxon>
        <taxon>Ascomycota</taxon>
        <taxon>Saccharomycotina</taxon>
        <taxon>Dipodascomycetes</taxon>
        <taxon>Dipodascales</taxon>
        <taxon>Trichomonascaceae</taxon>
        <taxon>Blastobotrys</taxon>
    </lineage>
</organism>
<evidence type="ECO:0000256" key="2">
    <source>
        <dbReference type="SAM" id="MobiDB-lite"/>
    </source>
</evidence>
<sequence length="363" mass="41833">MANALSIVLKGIKKTLGAVPVGTDDGPEIAVKEEARDEPKDKLVSETPGVPKPAHPRTVNNEESADARPARRKSRSLRSQDSNDYNGAQLFKFDPNYTGVDYGKPLKLVSRKPLPAKEELIESNDTSNEMTEGIDQVTIRKSAPKMSATTRDPLPDELYIVIHRRRQREERRLQILEKDKNAMEMDRLASYLEKLHSPLWRKEIGKITYIRDMNDCAELDKMKELTIKEIEAYLERYKQWRQREREGPPPEQDYKSEEVELENDLKRQARNLKRKSQAPLPEPKKFESFFENRTRRLNFDQVISGRSGRRSLDYAFGRPIPHLRQVPFDIPESWKNREGVCDNENIDTNNSSNQTDVNGSSSA</sequence>